<protein>
    <submittedName>
        <fullName evidence="1">Uncharacterized protein</fullName>
    </submittedName>
</protein>
<dbReference type="STRING" id="251229.Chro_3321"/>
<organism evidence="1 2">
    <name type="scientific">Chroococcidiopsis thermalis (strain PCC 7203)</name>
    <dbReference type="NCBI Taxonomy" id="251229"/>
    <lineage>
        <taxon>Bacteria</taxon>
        <taxon>Bacillati</taxon>
        <taxon>Cyanobacteriota</taxon>
        <taxon>Cyanophyceae</taxon>
        <taxon>Chroococcidiopsidales</taxon>
        <taxon>Chroococcidiopsidaceae</taxon>
        <taxon>Chroococcidiopsis</taxon>
    </lineage>
</organism>
<dbReference type="RefSeq" id="WP_015155326.1">
    <property type="nucleotide sequence ID" value="NC_019695.1"/>
</dbReference>
<keyword evidence="2" id="KW-1185">Reference proteome</keyword>
<dbReference type="HOGENOM" id="CLU_3023737_0_0_3"/>
<dbReference type="InParanoid" id="K9U2Z5"/>
<dbReference type="EMBL" id="CP003597">
    <property type="protein sequence ID" value="AFY88781.1"/>
    <property type="molecule type" value="Genomic_DNA"/>
</dbReference>
<evidence type="ECO:0000313" key="1">
    <source>
        <dbReference type="EMBL" id="AFY88781.1"/>
    </source>
</evidence>
<proteinExistence type="predicted"/>
<dbReference type="KEGG" id="cthe:Chro_3321"/>
<accession>K9U2Z5</accession>
<dbReference type="Proteomes" id="UP000010384">
    <property type="component" value="Chromosome"/>
</dbReference>
<sequence>MRGSHRIDKSKLVDKIYMLHQLRQKNAEMSEQSSKKSDFQVRKIHDIDDDLGKAA</sequence>
<gene>
    <name evidence="1" type="ORF">Chro_3321</name>
</gene>
<evidence type="ECO:0000313" key="2">
    <source>
        <dbReference type="Proteomes" id="UP000010384"/>
    </source>
</evidence>
<name>K9U2Z5_CHRTP</name>
<reference evidence="1 2" key="1">
    <citation type="submission" date="2012-06" db="EMBL/GenBank/DDBJ databases">
        <title>Finished chromosome of genome of Chroococcidiopsis thermalis PCC 7203.</title>
        <authorList>
            <consortium name="US DOE Joint Genome Institute"/>
            <person name="Gugger M."/>
            <person name="Coursin T."/>
            <person name="Rippka R."/>
            <person name="Tandeau De Marsac N."/>
            <person name="Huntemann M."/>
            <person name="Wei C.-L."/>
            <person name="Han J."/>
            <person name="Detter J.C."/>
            <person name="Han C."/>
            <person name="Tapia R."/>
            <person name="Davenport K."/>
            <person name="Daligault H."/>
            <person name="Erkkila T."/>
            <person name="Gu W."/>
            <person name="Munk A.C.C."/>
            <person name="Teshima H."/>
            <person name="Xu Y."/>
            <person name="Chain P."/>
            <person name="Chen A."/>
            <person name="Krypides N."/>
            <person name="Mavromatis K."/>
            <person name="Markowitz V."/>
            <person name="Szeto E."/>
            <person name="Ivanova N."/>
            <person name="Mikhailova N."/>
            <person name="Ovchinnikova G."/>
            <person name="Pagani I."/>
            <person name="Pati A."/>
            <person name="Goodwin L."/>
            <person name="Peters L."/>
            <person name="Pitluck S."/>
            <person name="Woyke T."/>
            <person name="Kerfeld C."/>
        </authorList>
    </citation>
    <scope>NUCLEOTIDE SEQUENCE [LARGE SCALE GENOMIC DNA]</scope>
    <source>
        <strain evidence="1 2">PCC 7203</strain>
    </source>
</reference>
<dbReference type="AlphaFoldDB" id="K9U2Z5"/>